<keyword evidence="5 8" id="KW-0812">Transmembrane</keyword>
<evidence type="ECO:0000256" key="8">
    <source>
        <dbReference type="SAM" id="Phobius"/>
    </source>
</evidence>
<organism evidence="9 10">
    <name type="scientific">[Eubacterium] siraeum</name>
    <dbReference type="NCBI Taxonomy" id="39492"/>
    <lineage>
        <taxon>Bacteria</taxon>
        <taxon>Bacillati</taxon>
        <taxon>Bacillota</taxon>
        <taxon>Clostridia</taxon>
        <taxon>Eubacteriales</taxon>
        <taxon>Oscillospiraceae</taxon>
        <taxon>Oscillospiraceae incertae sedis</taxon>
    </lineage>
</organism>
<feature type="transmembrane region" description="Helical" evidence="8">
    <location>
        <begin position="21"/>
        <end position="41"/>
    </location>
</feature>
<comment type="subcellular location">
    <subcellularLocation>
        <location evidence="1">Cell membrane</location>
        <topology evidence="1">Multi-pass membrane protein</topology>
    </subcellularLocation>
</comment>
<dbReference type="Proteomes" id="UP001210809">
    <property type="component" value="Unassembled WGS sequence"/>
</dbReference>
<name>A0AAW6D211_9FIRM</name>
<dbReference type="EMBL" id="JAQLXW010000002">
    <property type="protein sequence ID" value="MDB8002913.1"/>
    <property type="molecule type" value="Genomic_DNA"/>
</dbReference>
<feature type="transmembrane region" description="Helical" evidence="8">
    <location>
        <begin position="208"/>
        <end position="226"/>
    </location>
</feature>
<feature type="transmembrane region" description="Helical" evidence="8">
    <location>
        <begin position="130"/>
        <end position="151"/>
    </location>
</feature>
<keyword evidence="7 8" id="KW-0472">Membrane</keyword>
<dbReference type="AlphaFoldDB" id="A0AAW6D211"/>
<dbReference type="PANTHER" id="PTHR34979:SF1">
    <property type="entry name" value="INNER MEMBRANE PROTEIN YGAZ"/>
    <property type="match status" value="1"/>
</dbReference>
<dbReference type="PANTHER" id="PTHR34979">
    <property type="entry name" value="INNER MEMBRANE PROTEIN YGAZ"/>
    <property type="match status" value="1"/>
</dbReference>
<accession>A0AAW6D211</accession>
<evidence type="ECO:0000313" key="9">
    <source>
        <dbReference type="EMBL" id="MDB8002913.1"/>
    </source>
</evidence>
<gene>
    <name evidence="9" type="ORF">PNE09_02405</name>
</gene>
<evidence type="ECO:0000256" key="6">
    <source>
        <dbReference type="ARBA" id="ARBA00022989"/>
    </source>
</evidence>
<evidence type="ECO:0000256" key="2">
    <source>
        <dbReference type="ARBA" id="ARBA00010735"/>
    </source>
</evidence>
<dbReference type="InterPro" id="IPR011606">
    <property type="entry name" value="Brnchd-chn_aa_trnsp_permease"/>
</dbReference>
<comment type="caution">
    <text evidence="9">The sequence shown here is derived from an EMBL/GenBank/DDBJ whole genome shotgun (WGS) entry which is preliminary data.</text>
</comment>
<evidence type="ECO:0000256" key="1">
    <source>
        <dbReference type="ARBA" id="ARBA00004651"/>
    </source>
</evidence>
<feature type="transmembrane region" description="Helical" evidence="8">
    <location>
        <begin position="47"/>
        <end position="78"/>
    </location>
</feature>
<evidence type="ECO:0000256" key="7">
    <source>
        <dbReference type="ARBA" id="ARBA00023136"/>
    </source>
</evidence>
<proteinExistence type="inferred from homology"/>
<evidence type="ECO:0000256" key="3">
    <source>
        <dbReference type="ARBA" id="ARBA00022448"/>
    </source>
</evidence>
<keyword evidence="4" id="KW-1003">Cell membrane</keyword>
<protein>
    <submittedName>
        <fullName evidence="9">AzlC family ABC transporter permease</fullName>
    </submittedName>
</protein>
<evidence type="ECO:0000256" key="4">
    <source>
        <dbReference type="ARBA" id="ARBA00022475"/>
    </source>
</evidence>
<evidence type="ECO:0000256" key="5">
    <source>
        <dbReference type="ARBA" id="ARBA00022692"/>
    </source>
</evidence>
<reference evidence="9" key="1">
    <citation type="submission" date="2023-01" db="EMBL/GenBank/DDBJ databases">
        <title>Human gut microbiome strain richness.</title>
        <authorList>
            <person name="Chen-Liaw A."/>
        </authorList>
    </citation>
    <scope>NUCLEOTIDE SEQUENCE</scope>
    <source>
        <strain evidence="9">1001283st1_G1_1001283B150217_161031</strain>
    </source>
</reference>
<sequence>MTKKQLIRHSFIKSLPVLCSYLFLGMAYGMMMAEAGYQWYYSLFSCLFLYSGTCQFLLITFFSSGASLLTVALTVLLVNSRQSFYSLTFLKDFNAMGKRKLYMIHSMTDETYAVNTTLDYMPEDDKHSTMFGVALFSHFYWTFFSVLGSVIGQLLPFQLEGVDFCMTALFVIIFIDKWEHADRHSPALIGLGVGVLCLLIFGQNSFMLPALLLSTALLLLITNTNFGKKKGGKDNDEVKTADEKTEIVTSPEDIIADEKEERKI</sequence>
<dbReference type="GO" id="GO:0005886">
    <property type="term" value="C:plasma membrane"/>
    <property type="evidence" value="ECO:0007669"/>
    <property type="project" value="UniProtKB-SubCell"/>
</dbReference>
<dbReference type="GO" id="GO:1903785">
    <property type="term" value="P:L-valine transmembrane transport"/>
    <property type="evidence" value="ECO:0007669"/>
    <property type="project" value="TreeGrafter"/>
</dbReference>
<keyword evidence="6 8" id="KW-1133">Transmembrane helix</keyword>
<comment type="similarity">
    <text evidence="2">Belongs to the AzlC family.</text>
</comment>
<keyword evidence="3" id="KW-0813">Transport</keyword>
<dbReference type="Pfam" id="PF03591">
    <property type="entry name" value="AzlC"/>
    <property type="match status" value="1"/>
</dbReference>
<evidence type="ECO:0000313" key="10">
    <source>
        <dbReference type="Proteomes" id="UP001210809"/>
    </source>
</evidence>